<dbReference type="InParanoid" id="F6H5J7"/>
<evidence type="ECO:0000313" key="2">
    <source>
        <dbReference type="Proteomes" id="UP000009183"/>
    </source>
</evidence>
<dbReference type="AlphaFoldDB" id="F6H5J7"/>
<organism evidence="1 2">
    <name type="scientific">Vitis vinifera</name>
    <name type="common">Grape</name>
    <dbReference type="NCBI Taxonomy" id="29760"/>
    <lineage>
        <taxon>Eukaryota</taxon>
        <taxon>Viridiplantae</taxon>
        <taxon>Streptophyta</taxon>
        <taxon>Embryophyta</taxon>
        <taxon>Tracheophyta</taxon>
        <taxon>Spermatophyta</taxon>
        <taxon>Magnoliopsida</taxon>
        <taxon>eudicotyledons</taxon>
        <taxon>Gunneridae</taxon>
        <taxon>Pentapetalae</taxon>
        <taxon>rosids</taxon>
        <taxon>Vitales</taxon>
        <taxon>Vitaceae</taxon>
        <taxon>Viteae</taxon>
        <taxon>Vitis</taxon>
    </lineage>
</organism>
<protein>
    <submittedName>
        <fullName evidence="1">Uncharacterized protein</fullName>
    </submittedName>
</protein>
<dbReference type="HOGENOM" id="CLU_2982992_0_0_1"/>
<dbReference type="EMBL" id="FN595237">
    <property type="protein sequence ID" value="CCB47486.1"/>
    <property type="molecule type" value="Genomic_DNA"/>
</dbReference>
<sequence>MIKEATSRPISISDDIVQRVAPFHYHSIKKYGTKLFFILFYNKKNKNIDKDIINKPLA</sequence>
<evidence type="ECO:0000313" key="1">
    <source>
        <dbReference type="EMBL" id="CCB47486.1"/>
    </source>
</evidence>
<keyword evidence="2" id="KW-1185">Reference proteome</keyword>
<gene>
    <name evidence="1" type="ordered locus">VIT_19s0135g00130</name>
</gene>
<dbReference type="Proteomes" id="UP000009183">
    <property type="component" value="Chromosome 19"/>
</dbReference>
<name>F6H5J7_VITVI</name>
<reference evidence="2" key="1">
    <citation type="journal article" date="2007" name="Nature">
        <title>The grapevine genome sequence suggests ancestral hexaploidization in major angiosperm phyla.</title>
        <authorList>
            <consortium name="The French-Italian Public Consortium for Grapevine Genome Characterization."/>
            <person name="Jaillon O."/>
            <person name="Aury J.-M."/>
            <person name="Noel B."/>
            <person name="Policriti A."/>
            <person name="Clepet C."/>
            <person name="Casagrande A."/>
            <person name="Choisne N."/>
            <person name="Aubourg S."/>
            <person name="Vitulo N."/>
            <person name="Jubin C."/>
            <person name="Vezzi A."/>
            <person name="Legeai F."/>
            <person name="Hugueney P."/>
            <person name="Dasilva C."/>
            <person name="Horner D."/>
            <person name="Mica E."/>
            <person name="Jublot D."/>
            <person name="Poulain J."/>
            <person name="Bruyere C."/>
            <person name="Billault A."/>
            <person name="Segurens B."/>
            <person name="Gouyvenoux M."/>
            <person name="Ugarte E."/>
            <person name="Cattonaro F."/>
            <person name="Anthouard V."/>
            <person name="Vico V."/>
            <person name="Del Fabbro C."/>
            <person name="Alaux M."/>
            <person name="Di Gaspero G."/>
            <person name="Dumas V."/>
            <person name="Felice N."/>
            <person name="Paillard S."/>
            <person name="Juman I."/>
            <person name="Moroldo M."/>
            <person name="Scalabrin S."/>
            <person name="Canaguier A."/>
            <person name="Le Clainche I."/>
            <person name="Malacrida G."/>
            <person name="Durand E."/>
            <person name="Pesole G."/>
            <person name="Laucou V."/>
            <person name="Chatelet P."/>
            <person name="Merdinoglu D."/>
            <person name="Delledonne M."/>
            <person name="Pezzotti M."/>
            <person name="Lecharny A."/>
            <person name="Scarpelli C."/>
            <person name="Artiguenave F."/>
            <person name="Pe M.E."/>
            <person name="Valle G."/>
            <person name="Morgante M."/>
            <person name="Caboche M."/>
            <person name="Adam-Blondon A.-F."/>
            <person name="Weissenbach J."/>
            <person name="Quetier F."/>
            <person name="Wincker P."/>
        </authorList>
    </citation>
    <scope>NUCLEOTIDE SEQUENCE [LARGE SCALE GENOMIC DNA]</scope>
    <source>
        <strain evidence="2">cv. Pinot noir / PN40024</strain>
    </source>
</reference>
<proteinExistence type="predicted"/>
<dbReference type="PaxDb" id="29760-VIT_19s0135g00130.t01"/>
<accession>F6H5J7</accession>